<dbReference type="AlphaFoldDB" id="U2DGR0"/>
<name>U2DGR0_9EURY</name>
<gene>
    <name evidence="1" type="ORF">HLRTI_002780</name>
</gene>
<sequence>MATDDEGIVGDELLSKTGSGGLFSDGYLAEKPIEFYLESDEQPRVVFATDGGGVVRDGPDEQATYEPASDYRTLVAATSRRVVLVVGGADDGNDFCQEIPLTRIDHVEATSGLRESTLRFWVGDDVWELSVATTDPETVETYLSTASQRRIRFERLLGEAEDAIVAAADACSAGRLQAAEAALGRADSALEEARDPLDSFPADAPEMDHRFDAYRERYRTEAQRLLLERAEQARADARDQWRAEDYEAAADAYQQAQEVCETVLERGRLSPEAARRIRNILTSIERDRRRLAV</sequence>
<evidence type="ECO:0000313" key="2">
    <source>
        <dbReference type="Proteomes" id="UP000003861"/>
    </source>
</evidence>
<comment type="caution">
    <text evidence="1">The sequence shown here is derived from an EMBL/GenBank/DDBJ whole genome shotgun (WGS) entry which is preliminary data.</text>
</comment>
<reference evidence="1 2" key="1">
    <citation type="journal article" date="2011" name="J. Bacteriol.">
        <title>Genome sequence of Halorhabdus tiamatea, the first archaeon isolated from a deep-sea anoxic brine lake.</title>
        <authorList>
            <person name="Antunes A."/>
            <person name="Alam I."/>
            <person name="Bajic V.B."/>
            <person name="Stingl U."/>
        </authorList>
    </citation>
    <scope>NUCLEOTIDE SEQUENCE [LARGE SCALE GENOMIC DNA]</scope>
    <source>
        <strain evidence="1 2">SARL4B</strain>
    </source>
</reference>
<accession>U2DGR0</accession>
<organism evidence="1 2">
    <name type="scientific">Halorhabdus tiamatea SARL4B</name>
    <dbReference type="NCBI Taxonomy" id="1033806"/>
    <lineage>
        <taxon>Archaea</taxon>
        <taxon>Methanobacteriati</taxon>
        <taxon>Methanobacteriota</taxon>
        <taxon>Stenosarchaea group</taxon>
        <taxon>Halobacteria</taxon>
        <taxon>Halobacteriales</taxon>
        <taxon>Haloarculaceae</taxon>
        <taxon>Halorhabdus</taxon>
    </lineage>
</organism>
<dbReference type="eggNOG" id="arCOG09167">
    <property type="taxonomic scope" value="Archaea"/>
</dbReference>
<dbReference type="RefSeq" id="WP_021029665.1">
    <property type="nucleotide sequence ID" value="NZ_AFNT02000040.1"/>
</dbReference>
<dbReference type="STRING" id="1033806.HTIA_2791"/>
<feature type="non-terminal residue" evidence="1">
    <location>
        <position position="293"/>
    </location>
</feature>
<dbReference type="EMBL" id="AFNT02000040">
    <property type="protein sequence ID" value="ERJ05202.1"/>
    <property type="molecule type" value="Genomic_DNA"/>
</dbReference>
<evidence type="ECO:0008006" key="3">
    <source>
        <dbReference type="Google" id="ProtNLM"/>
    </source>
</evidence>
<reference evidence="1 2" key="2">
    <citation type="journal article" date="2013" name="PLoS ONE">
        <title>INDIGO - INtegrated Data Warehouse of MIcrobial GenOmes with Examples from the Red Sea Extremophiles.</title>
        <authorList>
            <person name="Alam I."/>
            <person name="Antunes A."/>
            <person name="Kamau A.A."/>
            <person name="Ba Alawi W."/>
            <person name="Kalkatawi M."/>
            <person name="Stingl U."/>
            <person name="Bajic V.B."/>
        </authorList>
    </citation>
    <scope>NUCLEOTIDE SEQUENCE [LARGE SCALE GENOMIC DNA]</scope>
    <source>
        <strain evidence="1 2">SARL4B</strain>
    </source>
</reference>
<evidence type="ECO:0000313" key="1">
    <source>
        <dbReference type="EMBL" id="ERJ05202.1"/>
    </source>
</evidence>
<dbReference type="eggNOG" id="arCOG02782">
    <property type="taxonomic scope" value="Archaea"/>
</dbReference>
<proteinExistence type="predicted"/>
<protein>
    <recommendedName>
        <fullName evidence="3">YokE-like PH domain-containing protein</fullName>
    </recommendedName>
</protein>
<dbReference type="Proteomes" id="UP000003861">
    <property type="component" value="Unassembled WGS sequence"/>
</dbReference>